<feature type="binding site" evidence="1">
    <location>
        <position position="64"/>
    </location>
    <ligand>
        <name>substrate</name>
    </ligand>
</feature>
<evidence type="ECO:0000256" key="1">
    <source>
        <dbReference type="PIRSR" id="PIRSR006806-1"/>
    </source>
</evidence>
<dbReference type="EC" id="6.3.3.2" evidence="2"/>
<dbReference type="SUPFAM" id="SSF100950">
    <property type="entry name" value="NagB/RpiA/CoA transferase-like"/>
    <property type="match status" value="1"/>
</dbReference>
<accession>A0A2S5SVD7</accession>
<dbReference type="GO" id="GO:0046872">
    <property type="term" value="F:metal ion binding"/>
    <property type="evidence" value="ECO:0007669"/>
    <property type="project" value="UniProtKB-KW"/>
</dbReference>
<evidence type="ECO:0000313" key="3">
    <source>
        <dbReference type="EMBL" id="PPE66638.1"/>
    </source>
</evidence>
<dbReference type="InterPro" id="IPR024185">
    <property type="entry name" value="FTHF_cligase-like_sf"/>
</dbReference>
<protein>
    <recommendedName>
        <fullName evidence="2">5-formyltetrahydrofolate cyclo-ligase</fullName>
        <ecNumber evidence="2">6.3.3.2</ecNumber>
    </recommendedName>
</protein>
<gene>
    <name evidence="3" type="ORF">C1704_08200</name>
</gene>
<organism evidence="3 4">
    <name type="scientific">Caldimonas caldifontis</name>
    <dbReference type="NCBI Taxonomy" id="1452508"/>
    <lineage>
        <taxon>Bacteria</taxon>
        <taxon>Pseudomonadati</taxon>
        <taxon>Pseudomonadota</taxon>
        <taxon>Betaproteobacteria</taxon>
        <taxon>Burkholderiales</taxon>
        <taxon>Sphaerotilaceae</taxon>
        <taxon>Caldimonas</taxon>
    </lineage>
</organism>
<dbReference type="GO" id="GO:0030272">
    <property type="term" value="F:5-formyltetrahydrofolate cyclo-ligase activity"/>
    <property type="evidence" value="ECO:0007669"/>
    <property type="project" value="UniProtKB-EC"/>
</dbReference>
<proteinExistence type="inferred from homology"/>
<dbReference type="EMBL" id="PSNX01000006">
    <property type="protein sequence ID" value="PPE66638.1"/>
    <property type="molecule type" value="Genomic_DNA"/>
</dbReference>
<keyword evidence="4" id="KW-1185">Reference proteome</keyword>
<dbReference type="Pfam" id="PF01812">
    <property type="entry name" value="5-FTHF_cyc-lig"/>
    <property type="match status" value="1"/>
</dbReference>
<dbReference type="AlphaFoldDB" id="A0A2S5SVD7"/>
<comment type="catalytic activity">
    <reaction evidence="2">
        <text>(6S)-5-formyl-5,6,7,8-tetrahydrofolate + ATP = (6R)-5,10-methenyltetrahydrofolate + ADP + phosphate</text>
        <dbReference type="Rhea" id="RHEA:10488"/>
        <dbReference type="ChEBI" id="CHEBI:30616"/>
        <dbReference type="ChEBI" id="CHEBI:43474"/>
        <dbReference type="ChEBI" id="CHEBI:57455"/>
        <dbReference type="ChEBI" id="CHEBI:57457"/>
        <dbReference type="ChEBI" id="CHEBI:456216"/>
        <dbReference type="EC" id="6.3.3.2"/>
    </reaction>
</comment>
<dbReference type="InterPro" id="IPR037171">
    <property type="entry name" value="NagB/RpiA_transferase-like"/>
</dbReference>
<dbReference type="OrthoDB" id="9801938at2"/>
<dbReference type="InterPro" id="IPR002698">
    <property type="entry name" value="FTHF_cligase"/>
</dbReference>
<keyword evidence="3" id="KW-0436">Ligase</keyword>
<dbReference type="RefSeq" id="WP_104302237.1">
    <property type="nucleotide sequence ID" value="NZ_PSNX01000006.1"/>
</dbReference>
<keyword evidence="2" id="KW-0460">Magnesium</keyword>
<sequence>MPWITESGSLDRATLRQQLLEARERFVASPSGPAAHRALGQRLKDVLEALEPQVLGLYWPVRSEFNARVAWGDDMTVLADGLALPFARRHPPTMAYRRWDGRDDPPVRDECGIPSTEGAVVVPDVVLVPCVGYTREGYRLGYGGGYFDRWLAAHPGVTPVGVAWHGSQVALQPEPHDQPLTLVVTEDEVIAP</sequence>
<dbReference type="NCBIfam" id="TIGR02727">
    <property type="entry name" value="MTHFS_bact"/>
    <property type="match status" value="1"/>
</dbReference>
<keyword evidence="1 2" id="KW-0067">ATP-binding</keyword>
<dbReference type="GO" id="GO:0005524">
    <property type="term" value="F:ATP binding"/>
    <property type="evidence" value="ECO:0007669"/>
    <property type="project" value="UniProtKB-KW"/>
</dbReference>
<keyword evidence="2" id="KW-0479">Metal-binding</keyword>
<comment type="caution">
    <text evidence="3">The sequence shown here is derived from an EMBL/GenBank/DDBJ whole genome shotgun (WGS) entry which is preliminary data.</text>
</comment>
<dbReference type="PIRSF" id="PIRSF006806">
    <property type="entry name" value="FTHF_cligase"/>
    <property type="match status" value="1"/>
</dbReference>
<feature type="binding site" evidence="1">
    <location>
        <begin position="12"/>
        <end position="16"/>
    </location>
    <ligand>
        <name>ATP</name>
        <dbReference type="ChEBI" id="CHEBI:30616"/>
    </ligand>
</feature>
<reference evidence="3 4" key="1">
    <citation type="submission" date="2018-02" db="EMBL/GenBank/DDBJ databases">
        <title>Reclassifiation of [Polyangium] brachysporum DSM 7029 as Guopingzhaonella breviflexa gen. nov., sp. nov., a member of the family Comamonadaceae.</title>
        <authorList>
            <person name="Tang B."/>
        </authorList>
    </citation>
    <scope>NUCLEOTIDE SEQUENCE [LARGE SCALE GENOMIC DNA]</scope>
    <source>
        <strain evidence="3 4">BCRC 80649</strain>
    </source>
</reference>
<dbReference type="Proteomes" id="UP000238605">
    <property type="component" value="Unassembled WGS sequence"/>
</dbReference>
<dbReference type="Gene3D" id="3.40.50.10420">
    <property type="entry name" value="NagB/RpiA/CoA transferase-like"/>
    <property type="match status" value="1"/>
</dbReference>
<name>A0A2S5SVD7_9BURK</name>
<comment type="cofactor">
    <cofactor evidence="2">
        <name>Mg(2+)</name>
        <dbReference type="ChEBI" id="CHEBI:18420"/>
    </cofactor>
</comment>
<evidence type="ECO:0000313" key="4">
    <source>
        <dbReference type="Proteomes" id="UP000238605"/>
    </source>
</evidence>
<keyword evidence="1 2" id="KW-0547">Nucleotide-binding</keyword>
<comment type="similarity">
    <text evidence="2">Belongs to the 5-formyltetrahydrofolate cyclo-ligase family.</text>
</comment>
<evidence type="ECO:0000256" key="2">
    <source>
        <dbReference type="RuleBase" id="RU361279"/>
    </source>
</evidence>